<comment type="caution">
    <text evidence="2">The sequence shown here is derived from an EMBL/GenBank/DDBJ whole genome shotgun (WGS) entry which is preliminary data.</text>
</comment>
<name>A0A831WCA4_9GAMM</name>
<keyword evidence="1" id="KW-0472">Membrane</keyword>
<accession>A0A831WCA4</accession>
<evidence type="ECO:0000313" key="2">
    <source>
        <dbReference type="EMBL" id="HEC07385.1"/>
    </source>
</evidence>
<dbReference type="InterPro" id="IPR025489">
    <property type="entry name" value="DUF4381"/>
</dbReference>
<dbReference type="EMBL" id="DRLF01000384">
    <property type="protein sequence ID" value="HEC07385.1"/>
    <property type="molecule type" value="Genomic_DNA"/>
</dbReference>
<gene>
    <name evidence="2" type="ORF">ENJ12_11060</name>
</gene>
<evidence type="ECO:0000256" key="1">
    <source>
        <dbReference type="SAM" id="Phobius"/>
    </source>
</evidence>
<dbReference type="AlphaFoldDB" id="A0A831WCA4"/>
<dbReference type="Proteomes" id="UP000886339">
    <property type="component" value="Unassembled WGS sequence"/>
</dbReference>
<keyword evidence="1" id="KW-0812">Transmembrane</keyword>
<proteinExistence type="predicted"/>
<organism evidence="2">
    <name type="scientific">Thiolapillus brandeum</name>
    <dbReference type="NCBI Taxonomy" id="1076588"/>
    <lineage>
        <taxon>Bacteria</taxon>
        <taxon>Pseudomonadati</taxon>
        <taxon>Pseudomonadota</taxon>
        <taxon>Gammaproteobacteria</taxon>
        <taxon>Chromatiales</taxon>
        <taxon>Sedimenticolaceae</taxon>
        <taxon>Thiolapillus</taxon>
    </lineage>
</organism>
<protein>
    <submittedName>
        <fullName evidence="2">DUF4381 domain-containing protein</fullName>
    </submittedName>
</protein>
<dbReference type="Pfam" id="PF14316">
    <property type="entry name" value="DUF4381"/>
    <property type="match status" value="1"/>
</dbReference>
<keyword evidence="1" id="KW-1133">Transmembrane helix</keyword>
<feature type="transmembrane region" description="Helical" evidence="1">
    <location>
        <begin position="28"/>
        <end position="47"/>
    </location>
</feature>
<sequence length="140" mass="16181">MPPPALTDSAWVDILPPEAPSQAAGAPLLWSLTVFLLLAGLTGILWYRHQKQAQTRLRHVLRELRSGNKDSKAVCAEIMQYLRDKRVARHLKHWFHDPAWQQYLSRLEACRYSAETIPEHKVQDLVQEALTWLNRKRPPA</sequence>
<reference evidence="2" key="1">
    <citation type="journal article" date="2020" name="mSystems">
        <title>Genome- and Community-Level Interaction Insights into Carbon Utilization and Element Cycling Functions of Hydrothermarchaeota in Hydrothermal Sediment.</title>
        <authorList>
            <person name="Zhou Z."/>
            <person name="Liu Y."/>
            <person name="Xu W."/>
            <person name="Pan J."/>
            <person name="Luo Z.H."/>
            <person name="Li M."/>
        </authorList>
    </citation>
    <scope>NUCLEOTIDE SEQUENCE [LARGE SCALE GENOMIC DNA]</scope>
    <source>
        <strain evidence="2">HyVt-458</strain>
    </source>
</reference>